<accession>A0A2X0QS94</accession>
<dbReference type="AlphaFoldDB" id="A0A2X0QS94"/>
<protein>
    <submittedName>
        <fullName evidence="1">Uncharacterized protein</fullName>
    </submittedName>
</protein>
<evidence type="ECO:0000313" key="1">
    <source>
        <dbReference type="EMBL" id="SPS04488.1"/>
    </source>
</evidence>
<proteinExistence type="predicted"/>
<sequence length="156" mass="16999">MFSSSTITARAVKPRNAESEISTPNLFMKSRPRIKDNTVTLFNPSATQKRFIANGRSAEITSTTVFASLLAASLNLRAEVAHTAVSRLGTMLSTLRLPEKSFNATSSRFLSTRVNSGAVWPMDGNVPDSVTGVPFKVTVEVPDVFSVMFLILIREC</sequence>
<name>A0A2X0QS94_9PROT</name>
<organism evidence="1">
    <name type="scientific">Candidatus Nitrotoga fabula</name>
    <dbReference type="NCBI Taxonomy" id="2182327"/>
    <lineage>
        <taxon>Bacteria</taxon>
        <taxon>Pseudomonadati</taxon>
        <taxon>Pseudomonadota</taxon>
        <taxon>Betaproteobacteria</taxon>
        <taxon>Nitrosomonadales</taxon>
        <taxon>Gallionellaceae</taxon>
        <taxon>Candidatus Nitrotoga</taxon>
    </lineage>
</organism>
<dbReference type="EMBL" id="LS423452">
    <property type="protein sequence ID" value="SPS04488.1"/>
    <property type="molecule type" value="Genomic_DNA"/>
</dbReference>
<gene>
    <name evidence="1" type="ORF">NITFAB_0077</name>
</gene>
<reference evidence="1" key="1">
    <citation type="submission" date="2018-05" db="EMBL/GenBank/DDBJ databases">
        <authorList>
            <person name="Lanie J.A."/>
            <person name="Ng W.-L."/>
            <person name="Kazmierczak K.M."/>
            <person name="Andrzejewski T.M."/>
            <person name="Davidsen T.M."/>
            <person name="Wayne K.J."/>
            <person name="Tettelin H."/>
            <person name="Glass J.I."/>
            <person name="Rusch D."/>
            <person name="Podicherti R."/>
            <person name="Tsui H.-C.T."/>
            <person name="Winkler M.E."/>
        </authorList>
    </citation>
    <scope>NUCLEOTIDE SEQUENCE</scope>
    <source>
        <strain evidence="1">KNB</strain>
    </source>
</reference>